<comment type="similarity">
    <text evidence="1">Belongs to the GeBP family.</text>
</comment>
<dbReference type="InterPro" id="IPR053932">
    <property type="entry name" value="GeBP-like_DBD"/>
</dbReference>
<evidence type="ECO:0000256" key="2">
    <source>
        <dbReference type="SAM" id="MobiDB-lite"/>
    </source>
</evidence>
<feature type="domain" description="Glabrous enhancer-binding protein-like DBD" evidence="3">
    <location>
        <begin position="90"/>
        <end position="183"/>
    </location>
</feature>
<reference evidence="4" key="2">
    <citation type="submission" date="2020-03" db="EMBL/GenBank/DDBJ databases">
        <title>Walnut 2.0.</title>
        <authorList>
            <person name="Marrano A."/>
            <person name="Britton M."/>
            <person name="Zimin A.V."/>
            <person name="Zaini P.A."/>
            <person name="Workman R."/>
            <person name="Puiu D."/>
            <person name="Bianco L."/>
            <person name="Allen B.J."/>
            <person name="Troggio M."/>
            <person name="Leslie C.A."/>
            <person name="Timp W."/>
            <person name="Dendekar A."/>
            <person name="Salzberg S.L."/>
            <person name="Neale D.B."/>
        </authorList>
    </citation>
    <scope>NUCLEOTIDE SEQUENCE</scope>
    <source>
        <tissue evidence="4">Leaves</tissue>
    </source>
</reference>
<dbReference type="Proteomes" id="UP000619265">
    <property type="component" value="Unassembled WGS sequence"/>
</dbReference>
<name>A0A833YCG1_JUGRE</name>
<reference evidence="4" key="1">
    <citation type="submission" date="2015-10" db="EMBL/GenBank/DDBJ databases">
        <authorList>
            <person name="Martinez-Garcia P.J."/>
            <person name="Crepeau M.W."/>
            <person name="Puiu D."/>
            <person name="Gonzalez-Ibeas D."/>
            <person name="Whalen J."/>
            <person name="Stevens K."/>
            <person name="Paul R."/>
            <person name="Butterfield T."/>
            <person name="Britton M."/>
            <person name="Reagan R."/>
            <person name="Chakraborty S."/>
            <person name="Walawage S.L."/>
            <person name="Vasquez-Gross H.A."/>
            <person name="Cardeno C."/>
            <person name="Famula R."/>
            <person name="Pratt K."/>
            <person name="Kuruganti S."/>
            <person name="Aradhya M.K."/>
            <person name="Leslie C.A."/>
            <person name="Dandekar A.M."/>
            <person name="Salzberg S.L."/>
            <person name="Wegrzyn J.L."/>
            <person name="Langley C.H."/>
            <person name="Neale D.B."/>
        </authorList>
    </citation>
    <scope>NUCLEOTIDE SEQUENCE</scope>
    <source>
        <tissue evidence="4">Leaves</tissue>
    </source>
</reference>
<comment type="caution">
    <text evidence="4">The sequence shown here is derived from an EMBL/GenBank/DDBJ whole genome shotgun (WGS) entry which is preliminary data.</text>
</comment>
<dbReference type="PANTHER" id="PTHR31662">
    <property type="entry name" value="BNAANNG10740D PROTEIN-RELATED"/>
    <property type="match status" value="1"/>
</dbReference>
<evidence type="ECO:0000313" key="4">
    <source>
        <dbReference type="EMBL" id="KAF5480004.1"/>
    </source>
</evidence>
<feature type="region of interest" description="Disordered" evidence="2">
    <location>
        <begin position="187"/>
        <end position="210"/>
    </location>
</feature>
<feature type="region of interest" description="Disordered" evidence="2">
    <location>
        <begin position="20"/>
        <end position="62"/>
    </location>
</feature>
<dbReference type="EMBL" id="LIHL02000001">
    <property type="protein sequence ID" value="KAF5480004.1"/>
    <property type="molecule type" value="Genomic_DNA"/>
</dbReference>
<sequence>TNSLRVEPFGIAKAQTNTLQVGAMDSTPSTPQPHDPSPISIKSSPHKLPIKRKTPDSFSNPNLNLHFASTKLESTLDENHVDAKPPPFKFHRLWTEPDEIRFLRGLLDCAPQGLSFPRDLHIFYDRFSNTMSQPYTKSQLSEKLRRLRKKFRILSSRLARGLNPSMLSPHDRALYDLTEKLWSPEFSSTSPFGNNSSGFGSKEKEEKNKSENNLIGVKASFLPTLPTFCSHSNQNVHVNEFANVDYENHNLDDDGHGHHGQANVGYCEEVIFGHQSSSLGSGGIGRVAAETVLDVFDQCLKEIRTVLVRQGFLYLDGNKSSKVPDFDKRWQLQRVAELDILARRLRLVLENSLRGQRV</sequence>
<gene>
    <name evidence="4" type="ORF">F2P56_000780</name>
</gene>
<dbReference type="InterPro" id="IPR007592">
    <property type="entry name" value="GEBP"/>
</dbReference>
<accession>A0A833YCG1</accession>
<organism evidence="4 5">
    <name type="scientific">Juglans regia</name>
    <name type="common">English walnut</name>
    <dbReference type="NCBI Taxonomy" id="51240"/>
    <lineage>
        <taxon>Eukaryota</taxon>
        <taxon>Viridiplantae</taxon>
        <taxon>Streptophyta</taxon>
        <taxon>Embryophyta</taxon>
        <taxon>Tracheophyta</taxon>
        <taxon>Spermatophyta</taxon>
        <taxon>Magnoliopsida</taxon>
        <taxon>eudicotyledons</taxon>
        <taxon>Gunneridae</taxon>
        <taxon>Pentapetalae</taxon>
        <taxon>rosids</taxon>
        <taxon>fabids</taxon>
        <taxon>Fagales</taxon>
        <taxon>Juglandaceae</taxon>
        <taxon>Juglans</taxon>
    </lineage>
</organism>
<dbReference type="PANTHER" id="PTHR31662:SF8">
    <property type="entry name" value="EXPRESSED PROTEIN"/>
    <property type="match status" value="1"/>
</dbReference>
<feature type="compositionally biased region" description="Basic and acidic residues" evidence="2">
    <location>
        <begin position="201"/>
        <end position="210"/>
    </location>
</feature>
<feature type="non-terminal residue" evidence="4">
    <location>
        <position position="1"/>
    </location>
</feature>
<proteinExistence type="inferred from homology"/>
<dbReference type="Gramene" id="Jr01_08410_p1">
    <property type="protein sequence ID" value="cds.Jr01_08410_p1"/>
    <property type="gene ID" value="Jr01_08410"/>
</dbReference>
<evidence type="ECO:0000259" key="3">
    <source>
        <dbReference type="Pfam" id="PF04504"/>
    </source>
</evidence>
<protein>
    <recommendedName>
        <fullName evidence="3">Glabrous enhancer-binding protein-like DBD domain-containing protein</fullName>
    </recommendedName>
</protein>
<dbReference type="GO" id="GO:0006355">
    <property type="term" value="P:regulation of DNA-templated transcription"/>
    <property type="evidence" value="ECO:0007669"/>
    <property type="project" value="InterPro"/>
</dbReference>
<feature type="compositionally biased region" description="Low complexity" evidence="2">
    <location>
        <begin position="187"/>
        <end position="200"/>
    </location>
</feature>
<evidence type="ECO:0000313" key="5">
    <source>
        <dbReference type="Proteomes" id="UP000619265"/>
    </source>
</evidence>
<dbReference type="Pfam" id="PF04504">
    <property type="entry name" value="GeBP-like_DBD"/>
    <property type="match status" value="1"/>
</dbReference>
<evidence type="ECO:0000256" key="1">
    <source>
        <dbReference type="ARBA" id="ARBA00010820"/>
    </source>
</evidence>
<dbReference type="AlphaFoldDB" id="A0A833YCG1"/>